<evidence type="ECO:0000313" key="2">
    <source>
        <dbReference type="Proteomes" id="UP000617426"/>
    </source>
</evidence>
<organism evidence="1 2">
    <name type="scientific">Schaalia hyovaginalis</name>
    <dbReference type="NCBI Taxonomy" id="29316"/>
    <lineage>
        <taxon>Bacteria</taxon>
        <taxon>Bacillati</taxon>
        <taxon>Actinomycetota</taxon>
        <taxon>Actinomycetes</taxon>
        <taxon>Actinomycetales</taxon>
        <taxon>Actinomycetaceae</taxon>
        <taxon>Schaalia</taxon>
    </lineage>
</organism>
<evidence type="ECO:0008006" key="3">
    <source>
        <dbReference type="Google" id="ProtNLM"/>
    </source>
</evidence>
<keyword evidence="2" id="KW-1185">Reference proteome</keyword>
<protein>
    <recommendedName>
        <fullName evidence="3">DUF1819 family protein</fullName>
    </recommendedName>
</protein>
<comment type="caution">
    <text evidence="1">The sequence shown here is derived from an EMBL/GenBank/DDBJ whole genome shotgun (WGS) entry which is preliminary data.</text>
</comment>
<dbReference type="AlphaFoldDB" id="A0A923IYK7"/>
<dbReference type="EMBL" id="JACHMK010000001">
    <property type="protein sequence ID" value="MBB6333739.1"/>
    <property type="molecule type" value="Genomic_DNA"/>
</dbReference>
<sequence length="200" mass="22809">MSAERSASTERYSLSFTVGGLFEREAEILARVYAEQPDWSTVRRIAIEENLLQARTRSTGIRMVRETLKRLAVLSDEELRVLPGLTAAERSHVMWVAACRQSAFIGEFAEEVLRERFLMLAGTLDYEDFDSFVRQKALWHEELVELTPRTYGKLRQTVFRMMTEAGLLSKEGLIQTAMLSPRVAALLPSTDVQFFPTKEA</sequence>
<proteinExistence type="predicted"/>
<dbReference type="RefSeq" id="WP_184451416.1">
    <property type="nucleotide sequence ID" value="NZ_JACHMK010000001.1"/>
</dbReference>
<dbReference type="Pfam" id="PF08849">
    <property type="entry name" value="BrxA"/>
    <property type="match status" value="1"/>
</dbReference>
<name>A0A923IYK7_9ACTO</name>
<reference evidence="1" key="1">
    <citation type="submission" date="2020-08" db="EMBL/GenBank/DDBJ databases">
        <title>Sequencing the genomes of 1000 actinobacteria strains.</title>
        <authorList>
            <person name="Klenk H.-P."/>
        </authorList>
    </citation>
    <scope>NUCLEOTIDE SEQUENCE</scope>
    <source>
        <strain evidence="1">DSM 10695</strain>
    </source>
</reference>
<dbReference type="Proteomes" id="UP000617426">
    <property type="component" value="Unassembled WGS sequence"/>
</dbReference>
<dbReference type="InterPro" id="IPR023137">
    <property type="entry name" value="BrxA_sf"/>
</dbReference>
<evidence type="ECO:0000313" key="1">
    <source>
        <dbReference type="EMBL" id="MBB6333739.1"/>
    </source>
</evidence>
<dbReference type="InterPro" id="IPR014948">
    <property type="entry name" value="BrxA"/>
</dbReference>
<dbReference type="Gene3D" id="1.10.3540.10">
    <property type="entry name" value="uncharacterized protein from magnetospirillum magneticum domain"/>
    <property type="match status" value="1"/>
</dbReference>
<accession>A0A923IYK7</accession>
<gene>
    <name evidence="1" type="ORF">HD592_000304</name>
</gene>